<feature type="transmembrane region" description="Helical" evidence="1">
    <location>
        <begin position="6"/>
        <end position="25"/>
    </location>
</feature>
<keyword evidence="1" id="KW-0812">Transmembrane</keyword>
<evidence type="ECO:0000313" key="2">
    <source>
        <dbReference type="EMBL" id="CAN95042.1"/>
    </source>
</evidence>
<evidence type="ECO:0000313" key="3">
    <source>
        <dbReference type="Proteomes" id="UP000002139"/>
    </source>
</evidence>
<name>A9FJT5_SORC5</name>
<dbReference type="HOGENOM" id="CLU_1194268_0_0_7"/>
<gene>
    <name evidence="2" type="ordered locus">sce4879</name>
</gene>
<evidence type="ECO:0000256" key="1">
    <source>
        <dbReference type="SAM" id="Phobius"/>
    </source>
</evidence>
<proteinExistence type="predicted"/>
<dbReference type="eggNOG" id="ENOG5031DFQ">
    <property type="taxonomic scope" value="Bacteria"/>
</dbReference>
<dbReference type="AlphaFoldDB" id="A9FJT5"/>
<dbReference type="KEGG" id="scl:sce4879"/>
<dbReference type="BioCyc" id="SCEL448385:SCE_RS25040-MONOMER"/>
<dbReference type="Proteomes" id="UP000002139">
    <property type="component" value="Chromosome"/>
</dbReference>
<dbReference type="RefSeq" id="WP_012237511.1">
    <property type="nucleotide sequence ID" value="NC_010162.1"/>
</dbReference>
<accession>A9FJT5</accession>
<dbReference type="OrthoDB" id="5517220at2"/>
<keyword evidence="3" id="KW-1185">Reference proteome</keyword>
<organism evidence="2 3">
    <name type="scientific">Sorangium cellulosum (strain So ce56)</name>
    <name type="common">Polyangium cellulosum (strain So ce56)</name>
    <dbReference type="NCBI Taxonomy" id="448385"/>
    <lineage>
        <taxon>Bacteria</taxon>
        <taxon>Pseudomonadati</taxon>
        <taxon>Myxococcota</taxon>
        <taxon>Polyangia</taxon>
        <taxon>Polyangiales</taxon>
        <taxon>Polyangiaceae</taxon>
        <taxon>Sorangium</taxon>
    </lineage>
</organism>
<reference evidence="2 3" key="1">
    <citation type="journal article" date="2007" name="Nat. Biotechnol.">
        <title>Complete genome sequence of the myxobacterium Sorangium cellulosum.</title>
        <authorList>
            <person name="Schneiker S."/>
            <person name="Perlova O."/>
            <person name="Kaiser O."/>
            <person name="Gerth K."/>
            <person name="Alici A."/>
            <person name="Altmeyer M.O."/>
            <person name="Bartels D."/>
            <person name="Bekel T."/>
            <person name="Beyer S."/>
            <person name="Bode E."/>
            <person name="Bode H.B."/>
            <person name="Bolten C.J."/>
            <person name="Choudhuri J.V."/>
            <person name="Doss S."/>
            <person name="Elnakady Y.A."/>
            <person name="Frank B."/>
            <person name="Gaigalat L."/>
            <person name="Goesmann A."/>
            <person name="Groeger C."/>
            <person name="Gross F."/>
            <person name="Jelsbak L."/>
            <person name="Jelsbak L."/>
            <person name="Kalinowski J."/>
            <person name="Kegler C."/>
            <person name="Knauber T."/>
            <person name="Konietzny S."/>
            <person name="Kopp M."/>
            <person name="Krause L."/>
            <person name="Krug D."/>
            <person name="Linke B."/>
            <person name="Mahmud T."/>
            <person name="Martinez-Arias R."/>
            <person name="McHardy A.C."/>
            <person name="Merai M."/>
            <person name="Meyer F."/>
            <person name="Mormann S."/>
            <person name="Munoz-Dorado J."/>
            <person name="Perez J."/>
            <person name="Pradella S."/>
            <person name="Rachid S."/>
            <person name="Raddatz G."/>
            <person name="Rosenau F."/>
            <person name="Rueckert C."/>
            <person name="Sasse F."/>
            <person name="Scharfe M."/>
            <person name="Schuster S.C."/>
            <person name="Suen G."/>
            <person name="Treuner-Lange A."/>
            <person name="Velicer G.J."/>
            <person name="Vorholter F.-J."/>
            <person name="Weissman K.J."/>
            <person name="Welch R.D."/>
            <person name="Wenzel S.C."/>
            <person name="Whitworth D.E."/>
            <person name="Wilhelm S."/>
            <person name="Wittmann C."/>
            <person name="Bloecker H."/>
            <person name="Puehler A."/>
            <person name="Mueller R."/>
        </authorList>
    </citation>
    <scope>NUCLEOTIDE SEQUENCE [LARGE SCALE GENOMIC DNA]</scope>
    <source>
        <strain evidence="3">So ce56</strain>
    </source>
</reference>
<keyword evidence="1" id="KW-1133">Transmembrane helix</keyword>
<sequence>MSLRDLAVLYLIAGLACAVAVYRGARPDGHGARRRAALSAALCVPLWPIWAPVALTAGRGESGGRPGGAAGEAASRVLGALREGVSACAGTSFEALLSREAASRIEAEVARAAARHAELDALLRQSGFDEGAAAARVAEIERGGGGAGARSLATAHLHLENIRRLRAMRDRDARALEELADLVQALRTQLVLARFAGSSVEGVGGIVSEVWARVEGLGAAIDAHGAGTEGPIAT</sequence>
<dbReference type="PROSITE" id="PS51257">
    <property type="entry name" value="PROKAR_LIPOPROTEIN"/>
    <property type="match status" value="1"/>
</dbReference>
<protein>
    <submittedName>
        <fullName evidence="2">Uncharacterized protein</fullName>
    </submittedName>
</protein>
<dbReference type="EMBL" id="AM746676">
    <property type="protein sequence ID" value="CAN95042.1"/>
    <property type="molecule type" value="Genomic_DNA"/>
</dbReference>
<keyword evidence="1" id="KW-0472">Membrane</keyword>
<dbReference type="STRING" id="448385.sce4879"/>